<dbReference type="Proteomes" id="UP000093795">
    <property type="component" value="Unassembled WGS sequence"/>
</dbReference>
<dbReference type="GO" id="GO:0003677">
    <property type="term" value="F:DNA binding"/>
    <property type="evidence" value="ECO:0007669"/>
    <property type="project" value="UniProtKB-KW"/>
</dbReference>
<dbReference type="SUPFAM" id="SSF50249">
    <property type="entry name" value="Nucleic acid-binding proteins"/>
    <property type="match status" value="1"/>
</dbReference>
<name>A0A1A3CDP1_MYCAS</name>
<dbReference type="InterPro" id="IPR052513">
    <property type="entry name" value="Thioester_dehydratase-like"/>
</dbReference>
<dbReference type="PANTHER" id="PTHR34075">
    <property type="entry name" value="BLR3430 PROTEIN"/>
    <property type="match status" value="1"/>
</dbReference>
<dbReference type="OrthoDB" id="7470921at2"/>
<evidence type="ECO:0000313" key="3">
    <source>
        <dbReference type="Proteomes" id="UP000093795"/>
    </source>
</evidence>
<organism evidence="2 3">
    <name type="scientific">Mycobacterium asiaticum</name>
    <dbReference type="NCBI Taxonomy" id="1790"/>
    <lineage>
        <taxon>Bacteria</taxon>
        <taxon>Bacillati</taxon>
        <taxon>Actinomycetota</taxon>
        <taxon>Actinomycetes</taxon>
        <taxon>Mycobacteriales</taxon>
        <taxon>Mycobacteriaceae</taxon>
        <taxon>Mycobacterium</taxon>
    </lineage>
</organism>
<dbReference type="PANTHER" id="PTHR34075:SF5">
    <property type="entry name" value="BLR3430 PROTEIN"/>
    <property type="match status" value="1"/>
</dbReference>
<evidence type="ECO:0000313" key="2">
    <source>
        <dbReference type="EMBL" id="OBI83956.1"/>
    </source>
</evidence>
<comment type="caution">
    <text evidence="2">The sequence shown here is derived from an EMBL/GenBank/DDBJ whole genome shotgun (WGS) entry which is preliminary data.</text>
</comment>
<feature type="domain" description="ChsH2 C-terminal OB-fold" evidence="1">
    <location>
        <begin position="55"/>
        <end position="120"/>
    </location>
</feature>
<sequence>MSDIRRPMPDVTDLSRPFWTCGAQGVLRLQRCTRCRRLCHPPALRCPHEHAALEWVELSGRGRLESWTINRHQWFPAYEPPYVIAFVNPIEDTGARLLTNLVNSDPGELAVGMALRLVFERLIDGDDEVYVPLFEPAR</sequence>
<dbReference type="eggNOG" id="COG1545">
    <property type="taxonomic scope" value="Bacteria"/>
</dbReference>
<dbReference type="AlphaFoldDB" id="A0A1A3CDP1"/>
<keyword evidence="2" id="KW-0238">DNA-binding</keyword>
<protein>
    <submittedName>
        <fullName evidence="2">DNA-binding protein</fullName>
    </submittedName>
</protein>
<dbReference type="InterPro" id="IPR012340">
    <property type="entry name" value="NA-bd_OB-fold"/>
</dbReference>
<dbReference type="InterPro" id="IPR002878">
    <property type="entry name" value="ChsH2_C"/>
</dbReference>
<dbReference type="EMBL" id="LZKQ01000145">
    <property type="protein sequence ID" value="OBI83956.1"/>
    <property type="molecule type" value="Genomic_DNA"/>
</dbReference>
<accession>A0A1A3CDP1</accession>
<proteinExistence type="predicted"/>
<evidence type="ECO:0000259" key="1">
    <source>
        <dbReference type="Pfam" id="PF01796"/>
    </source>
</evidence>
<gene>
    <name evidence="2" type="ORF">A9X01_20275</name>
</gene>
<dbReference type="Pfam" id="PF01796">
    <property type="entry name" value="OB_ChsH2_C"/>
    <property type="match status" value="1"/>
</dbReference>
<dbReference type="Gene3D" id="6.10.30.10">
    <property type="match status" value="1"/>
</dbReference>
<reference evidence="2 3" key="1">
    <citation type="submission" date="2016-06" db="EMBL/GenBank/DDBJ databases">
        <authorList>
            <person name="Kjaerup R.B."/>
            <person name="Dalgaard T.S."/>
            <person name="Juul-Madsen H.R."/>
        </authorList>
    </citation>
    <scope>NUCLEOTIDE SEQUENCE [LARGE SCALE GENOMIC DNA]</scope>
    <source>
        <strain evidence="2 3">1081914.2</strain>
    </source>
</reference>